<name>T1KF57_TETUR</name>
<dbReference type="InterPro" id="IPR005062">
    <property type="entry name" value="SAC3/GANP/THP3_conserved"/>
</dbReference>
<reference evidence="4" key="2">
    <citation type="submission" date="2015-06" db="UniProtKB">
        <authorList>
            <consortium name="EnsemblMetazoa"/>
        </authorList>
    </citation>
    <scope>IDENTIFICATION</scope>
</reference>
<sequence length="610" mass="70355">MVHSLRHMLKSKGPSFAKRVGYPSNIKLQTPGELLICVKWVLRNLIDKFDDPEINKCEWYDFIWTTFRALRRKVTQFQLNDLDAVYMLEICTRFHIFSVHSMCEMVEHGFVEHLNVENLSKCLITLNQLYNDLNAREIFCTNEAEFRSYFALFFHKSDSQGDVFKVDSITRRSPDVQFALKCILALNSNNYVKFFNLVREADYLTACLLYRHFFYVRSQAFKIINKSHKPYDYYKADLMKHLGFEDEADIDRFCDYMGVEYEQKYVNFDQKNNLITDRRRPMNLLCQSLIESKRRDIPLSWIIAGEKFVFEESELEYLGPDRYEYSFNADDDVVYEDDLIPARRSAESIVAEQIWKSVFFWTIGERIIDTYERLNPPPDEGVDSDQCPSDHSSCDSIPDVISPDPDEPTVSNNEAGPHNFVPDPTQRPIGRAPPERDYISIQVSKHRTCRLTNTDIAEILMKKKTNADVIRASWARDKPFEGNLERLRRLTKTTKVVSENVIEESAEEAIEDTNNSVSEATEQATAVEETNDIVSEETGQATATENVNESVSEVVEAEGNSSFENADLNNTGSPSNASNTEQRNAEFEARALAEIMGRVLKVVRKRGAKR</sequence>
<dbReference type="GO" id="GO:0005737">
    <property type="term" value="C:cytoplasm"/>
    <property type="evidence" value="ECO:0007669"/>
    <property type="project" value="TreeGrafter"/>
</dbReference>
<evidence type="ECO:0000259" key="3">
    <source>
        <dbReference type="Pfam" id="PF03399"/>
    </source>
</evidence>
<feature type="region of interest" description="Disordered" evidence="2">
    <location>
        <begin position="537"/>
        <end position="584"/>
    </location>
</feature>
<feature type="domain" description="SAC3/GANP/THP3 conserved" evidence="3">
    <location>
        <begin position="27"/>
        <end position="262"/>
    </location>
</feature>
<feature type="compositionally biased region" description="Low complexity" evidence="2">
    <location>
        <begin position="394"/>
        <end position="403"/>
    </location>
</feature>
<dbReference type="eggNOG" id="KOG1860">
    <property type="taxonomic scope" value="Eukaryota"/>
</dbReference>
<proteinExistence type="predicted"/>
<reference evidence="5" key="1">
    <citation type="submission" date="2011-08" db="EMBL/GenBank/DDBJ databases">
        <authorList>
            <person name="Rombauts S."/>
        </authorList>
    </citation>
    <scope>NUCLEOTIDE SEQUENCE</scope>
    <source>
        <strain evidence="5">London</strain>
    </source>
</reference>
<dbReference type="Pfam" id="PF03399">
    <property type="entry name" value="SAC3_GANP"/>
    <property type="match status" value="1"/>
</dbReference>
<feature type="coiled-coil region" evidence="1">
    <location>
        <begin position="503"/>
        <end position="530"/>
    </location>
</feature>
<keyword evidence="1" id="KW-0175">Coiled coil</keyword>
<dbReference type="PANTHER" id="PTHR12436:SF3">
    <property type="entry name" value="GERMINAL-CENTER ASSOCIATED NUCLEAR PROTEIN"/>
    <property type="match status" value="1"/>
</dbReference>
<dbReference type="Gene3D" id="1.25.40.990">
    <property type="match status" value="1"/>
</dbReference>
<dbReference type="Proteomes" id="UP000015104">
    <property type="component" value="Unassembled WGS sequence"/>
</dbReference>
<feature type="compositionally biased region" description="Polar residues" evidence="2">
    <location>
        <begin position="563"/>
        <end position="582"/>
    </location>
</feature>
<dbReference type="GO" id="GO:0070390">
    <property type="term" value="C:transcription export complex 2"/>
    <property type="evidence" value="ECO:0007669"/>
    <property type="project" value="TreeGrafter"/>
</dbReference>
<dbReference type="EnsemblMetazoa" id="tetur10g01950.1">
    <property type="protein sequence ID" value="tetur10g01950.1"/>
    <property type="gene ID" value="tetur10g01950"/>
</dbReference>
<dbReference type="EMBL" id="CAEY01000034">
    <property type="status" value="NOT_ANNOTATED_CDS"/>
    <property type="molecule type" value="Genomic_DNA"/>
</dbReference>
<dbReference type="GO" id="GO:0006406">
    <property type="term" value="P:mRNA export from nucleus"/>
    <property type="evidence" value="ECO:0007669"/>
    <property type="project" value="TreeGrafter"/>
</dbReference>
<dbReference type="STRING" id="32264.T1KF57"/>
<evidence type="ECO:0000256" key="1">
    <source>
        <dbReference type="SAM" id="Coils"/>
    </source>
</evidence>
<dbReference type="AlphaFoldDB" id="T1KF57"/>
<dbReference type="InterPro" id="IPR045107">
    <property type="entry name" value="SAC3/GANP/THP3"/>
</dbReference>
<accession>T1KF57</accession>
<organism evidence="4 5">
    <name type="scientific">Tetranychus urticae</name>
    <name type="common">Two-spotted spider mite</name>
    <dbReference type="NCBI Taxonomy" id="32264"/>
    <lineage>
        <taxon>Eukaryota</taxon>
        <taxon>Metazoa</taxon>
        <taxon>Ecdysozoa</taxon>
        <taxon>Arthropoda</taxon>
        <taxon>Chelicerata</taxon>
        <taxon>Arachnida</taxon>
        <taxon>Acari</taxon>
        <taxon>Acariformes</taxon>
        <taxon>Trombidiformes</taxon>
        <taxon>Prostigmata</taxon>
        <taxon>Eleutherengona</taxon>
        <taxon>Raphignathae</taxon>
        <taxon>Tetranychoidea</taxon>
        <taxon>Tetranychidae</taxon>
        <taxon>Tetranychus</taxon>
    </lineage>
</organism>
<evidence type="ECO:0000256" key="2">
    <source>
        <dbReference type="SAM" id="MobiDB-lite"/>
    </source>
</evidence>
<dbReference type="HOGENOM" id="CLU_447863_0_0_1"/>
<feature type="compositionally biased region" description="Low complexity" evidence="2">
    <location>
        <begin position="545"/>
        <end position="562"/>
    </location>
</feature>
<keyword evidence="5" id="KW-1185">Reference proteome</keyword>
<dbReference type="PANTHER" id="PTHR12436">
    <property type="entry name" value="80 KDA MCM3-ASSOCIATED PROTEIN"/>
    <property type="match status" value="1"/>
</dbReference>
<evidence type="ECO:0000313" key="5">
    <source>
        <dbReference type="Proteomes" id="UP000015104"/>
    </source>
</evidence>
<protein>
    <recommendedName>
        <fullName evidence="3">SAC3/GANP/THP3 conserved domain-containing protein</fullName>
    </recommendedName>
</protein>
<feature type="region of interest" description="Disordered" evidence="2">
    <location>
        <begin position="375"/>
        <end position="433"/>
    </location>
</feature>
<evidence type="ECO:0000313" key="4">
    <source>
        <dbReference type="EnsemblMetazoa" id="tetur10g01950.1"/>
    </source>
</evidence>